<dbReference type="AlphaFoldDB" id="A0A9W4XY19"/>
<proteinExistence type="predicted"/>
<feature type="region of interest" description="Disordered" evidence="1">
    <location>
        <begin position="44"/>
        <end position="76"/>
    </location>
</feature>
<organism evidence="2 3">
    <name type="scientific">Periconia digitata</name>
    <dbReference type="NCBI Taxonomy" id="1303443"/>
    <lineage>
        <taxon>Eukaryota</taxon>
        <taxon>Fungi</taxon>
        <taxon>Dikarya</taxon>
        <taxon>Ascomycota</taxon>
        <taxon>Pezizomycotina</taxon>
        <taxon>Dothideomycetes</taxon>
        <taxon>Pleosporomycetidae</taxon>
        <taxon>Pleosporales</taxon>
        <taxon>Massarineae</taxon>
        <taxon>Periconiaceae</taxon>
        <taxon>Periconia</taxon>
    </lineage>
</organism>
<keyword evidence="3" id="KW-1185">Reference proteome</keyword>
<protein>
    <submittedName>
        <fullName evidence="2">Uncharacterized protein</fullName>
    </submittedName>
</protein>
<gene>
    <name evidence="2" type="ORF">PDIGIT_LOCUS12023</name>
</gene>
<dbReference type="Proteomes" id="UP001152607">
    <property type="component" value="Unassembled WGS sequence"/>
</dbReference>
<comment type="caution">
    <text evidence="2">The sequence shown here is derived from an EMBL/GenBank/DDBJ whole genome shotgun (WGS) entry which is preliminary data.</text>
</comment>
<name>A0A9W4XY19_9PLEO</name>
<accession>A0A9W4XY19</accession>
<feature type="compositionally biased region" description="Pro residues" evidence="1">
    <location>
        <begin position="47"/>
        <end position="68"/>
    </location>
</feature>
<sequence length="121" mass="12811">MCIHSRCGETSTTDRSAMLGINCALPHVMAVNIEARTDCTCRLRIRPPSPPASSSPSPSPPPSSPEPSTPNNFFMPQRTPQCLTVSSWTSPPAISAPKAHVTGCDSPLSIRLFCGPGNFSC</sequence>
<evidence type="ECO:0000313" key="2">
    <source>
        <dbReference type="EMBL" id="CAI6338887.1"/>
    </source>
</evidence>
<evidence type="ECO:0000256" key="1">
    <source>
        <dbReference type="SAM" id="MobiDB-lite"/>
    </source>
</evidence>
<reference evidence="2" key="1">
    <citation type="submission" date="2023-01" db="EMBL/GenBank/DDBJ databases">
        <authorList>
            <person name="Van Ghelder C."/>
            <person name="Rancurel C."/>
        </authorList>
    </citation>
    <scope>NUCLEOTIDE SEQUENCE</scope>
    <source>
        <strain evidence="2">CNCM I-4278</strain>
    </source>
</reference>
<dbReference type="EMBL" id="CAOQHR010000008">
    <property type="protein sequence ID" value="CAI6338887.1"/>
    <property type="molecule type" value="Genomic_DNA"/>
</dbReference>
<evidence type="ECO:0000313" key="3">
    <source>
        <dbReference type="Proteomes" id="UP001152607"/>
    </source>
</evidence>